<gene>
    <name evidence="1" type="ORF">MEUPH1_LOCUS5967</name>
</gene>
<dbReference type="Proteomes" id="UP001160148">
    <property type="component" value="Unassembled WGS sequence"/>
</dbReference>
<evidence type="ECO:0008006" key="3">
    <source>
        <dbReference type="Google" id="ProtNLM"/>
    </source>
</evidence>
<reference evidence="1 2" key="1">
    <citation type="submission" date="2023-01" db="EMBL/GenBank/DDBJ databases">
        <authorList>
            <person name="Whitehead M."/>
        </authorList>
    </citation>
    <scope>NUCLEOTIDE SEQUENCE [LARGE SCALE GENOMIC DNA]</scope>
</reference>
<dbReference type="AlphaFoldDB" id="A0AAV0W055"/>
<accession>A0AAV0W055</accession>
<proteinExistence type="predicted"/>
<name>A0AAV0W055_9HEMI</name>
<keyword evidence="2" id="KW-1185">Reference proteome</keyword>
<sequence length="107" mass="12300">MGSFQSDYYRYVEKQLVITEDSTITLHINGKQILTSDIGFPCNYTPKSKEELENVLNVFDKINVCNGVLLSDEYTPIITSYFGQNCIQTCGQYHHLKCLKVLPEKDR</sequence>
<comment type="caution">
    <text evidence="1">The sequence shown here is derived from an EMBL/GenBank/DDBJ whole genome shotgun (WGS) entry which is preliminary data.</text>
</comment>
<evidence type="ECO:0000313" key="1">
    <source>
        <dbReference type="EMBL" id="CAI6349405.1"/>
    </source>
</evidence>
<protein>
    <recommendedName>
        <fullName evidence="3">Vitellogenin</fullName>
    </recommendedName>
</protein>
<dbReference type="EMBL" id="CARXXK010000001">
    <property type="protein sequence ID" value="CAI6349405.1"/>
    <property type="molecule type" value="Genomic_DNA"/>
</dbReference>
<evidence type="ECO:0000313" key="2">
    <source>
        <dbReference type="Proteomes" id="UP001160148"/>
    </source>
</evidence>
<organism evidence="1 2">
    <name type="scientific">Macrosiphum euphorbiae</name>
    <name type="common">potato aphid</name>
    <dbReference type="NCBI Taxonomy" id="13131"/>
    <lineage>
        <taxon>Eukaryota</taxon>
        <taxon>Metazoa</taxon>
        <taxon>Ecdysozoa</taxon>
        <taxon>Arthropoda</taxon>
        <taxon>Hexapoda</taxon>
        <taxon>Insecta</taxon>
        <taxon>Pterygota</taxon>
        <taxon>Neoptera</taxon>
        <taxon>Paraneoptera</taxon>
        <taxon>Hemiptera</taxon>
        <taxon>Sternorrhyncha</taxon>
        <taxon>Aphidomorpha</taxon>
        <taxon>Aphidoidea</taxon>
        <taxon>Aphididae</taxon>
        <taxon>Macrosiphini</taxon>
        <taxon>Macrosiphum</taxon>
    </lineage>
</organism>